<dbReference type="SUPFAM" id="SSF53244">
    <property type="entry name" value="MurD-like peptide ligases, peptide-binding domain"/>
    <property type="match status" value="1"/>
</dbReference>
<dbReference type="Pfam" id="PF01225">
    <property type="entry name" value="Mur_ligase"/>
    <property type="match status" value="1"/>
</dbReference>
<dbReference type="GO" id="GO:0008360">
    <property type="term" value="P:regulation of cell shape"/>
    <property type="evidence" value="ECO:0007669"/>
    <property type="project" value="UniProtKB-KW"/>
</dbReference>
<dbReference type="UniPathway" id="UPA00219"/>
<gene>
    <name evidence="10" type="primary">murF</name>
    <name evidence="15" type="ORF">SAMN06296036_101414</name>
</gene>
<evidence type="ECO:0000259" key="14">
    <source>
        <dbReference type="Pfam" id="PF08245"/>
    </source>
</evidence>
<keyword evidence="16" id="KW-1185">Reference proteome</keyword>
<proteinExistence type="inferred from homology"/>
<keyword evidence="6 10" id="KW-0133">Cell shape</keyword>
<comment type="catalytic activity">
    <reaction evidence="10 11">
        <text>D-alanyl-D-alanine + UDP-N-acetyl-alpha-D-muramoyl-L-alanyl-gamma-D-glutamyl-meso-2,6-diaminopimelate + ATP = UDP-N-acetyl-alpha-D-muramoyl-L-alanyl-gamma-D-glutamyl-meso-2,6-diaminopimeloyl-D-alanyl-D-alanine + ADP + phosphate + H(+)</text>
        <dbReference type="Rhea" id="RHEA:28374"/>
        <dbReference type="ChEBI" id="CHEBI:15378"/>
        <dbReference type="ChEBI" id="CHEBI:30616"/>
        <dbReference type="ChEBI" id="CHEBI:43474"/>
        <dbReference type="ChEBI" id="CHEBI:57822"/>
        <dbReference type="ChEBI" id="CHEBI:61386"/>
        <dbReference type="ChEBI" id="CHEBI:83905"/>
        <dbReference type="ChEBI" id="CHEBI:456216"/>
        <dbReference type="EC" id="6.3.2.10"/>
    </reaction>
</comment>
<keyword evidence="5 10" id="KW-0067">ATP-binding</keyword>
<dbReference type="Pfam" id="PF02875">
    <property type="entry name" value="Mur_ligase_C"/>
    <property type="match status" value="1"/>
</dbReference>
<evidence type="ECO:0000256" key="11">
    <source>
        <dbReference type="RuleBase" id="RU004136"/>
    </source>
</evidence>
<dbReference type="GO" id="GO:0008766">
    <property type="term" value="F:UDP-N-acetylmuramoylalanyl-D-glutamyl-2,6-diaminopimelate-D-alanyl-D-alanine ligase activity"/>
    <property type="evidence" value="ECO:0007669"/>
    <property type="project" value="RHEA"/>
</dbReference>
<evidence type="ECO:0000256" key="10">
    <source>
        <dbReference type="HAMAP-Rule" id="MF_02019"/>
    </source>
</evidence>
<dbReference type="SUPFAM" id="SSF53623">
    <property type="entry name" value="MurD-like peptide ligases, catalytic domain"/>
    <property type="match status" value="1"/>
</dbReference>
<keyword evidence="1 10" id="KW-0963">Cytoplasm</keyword>
<organism evidence="15 16">
    <name type="scientific">Pseudobacteriovorax antillogorgiicola</name>
    <dbReference type="NCBI Taxonomy" id="1513793"/>
    <lineage>
        <taxon>Bacteria</taxon>
        <taxon>Pseudomonadati</taxon>
        <taxon>Bdellovibrionota</taxon>
        <taxon>Oligoflexia</taxon>
        <taxon>Oligoflexales</taxon>
        <taxon>Pseudobacteriovoracaceae</taxon>
        <taxon>Pseudobacteriovorax</taxon>
    </lineage>
</organism>
<dbReference type="PANTHER" id="PTHR43024:SF1">
    <property type="entry name" value="UDP-N-ACETYLMURAMOYL-TRIPEPTIDE--D-ALANYL-D-ALANINE LIGASE"/>
    <property type="match status" value="1"/>
</dbReference>
<protein>
    <recommendedName>
        <fullName evidence="10 11">UDP-N-acetylmuramoyl-tripeptide--D-alanyl-D-alanine ligase</fullName>
        <ecNumber evidence="10 11">6.3.2.10</ecNumber>
    </recommendedName>
    <alternativeName>
        <fullName evidence="10">D-alanyl-D-alanine-adding enzyme</fullName>
    </alternativeName>
</protein>
<feature type="domain" description="Mur ligase central" evidence="14">
    <location>
        <begin position="114"/>
        <end position="298"/>
    </location>
</feature>
<sequence>MLKRQDLIQHLNATIPDEIRDIPSNLPNIIQTDSRSIRPEHWFLPIIGETFDGHDFIRQAMEKGCQGFFYQADHCDQIPSDLRSRGIEIPDSLEFFQGLASFWRNLHKAKVVAITGSNGKTTAKEMLSHILTKAGNTLYTKGSYNNEIGVPITLCQLTTDHQFAVIEMGARHKGDIEALCNIANPDICIVLNIGVAHLGEFGSRETLRSTKQEMLTTTRKDAIAIVPHDDSDTVNVAKKHHDRVLTFGLEEGDIQVKLKYLTDGAMTLAITSPQEAFQETVPVYHQAYPINFAASVAASFGLDLSSLSIRQGMKSFGGVSQRFSISRFPTMTLIDDTYNANPQSMDAGLSSVNAAFPNADTILVLGDMLELGDESQQAHYNVGYYCAESVRPKMLVAIGPLSRAMLDGARKGGISEDKLLHFDSADDFVPQLEEILQKGNLLYAKASNGIKLNRIIQNARQILEKA</sequence>
<dbReference type="GO" id="GO:0071555">
    <property type="term" value="P:cell wall organization"/>
    <property type="evidence" value="ECO:0007669"/>
    <property type="project" value="UniProtKB-KW"/>
</dbReference>
<comment type="similarity">
    <text evidence="10">Belongs to the MurCDEF family. MurF subfamily.</text>
</comment>
<dbReference type="Gene3D" id="3.90.190.20">
    <property type="entry name" value="Mur ligase, C-terminal domain"/>
    <property type="match status" value="1"/>
</dbReference>
<evidence type="ECO:0000256" key="8">
    <source>
        <dbReference type="ARBA" id="ARBA00023306"/>
    </source>
</evidence>
<evidence type="ECO:0000313" key="15">
    <source>
        <dbReference type="EMBL" id="SME90988.1"/>
    </source>
</evidence>
<comment type="pathway">
    <text evidence="10 11">Cell wall biogenesis; peptidoglycan biosynthesis.</text>
</comment>
<keyword evidence="4 10" id="KW-0547">Nucleotide-binding</keyword>
<reference evidence="16" key="1">
    <citation type="submission" date="2017-04" db="EMBL/GenBank/DDBJ databases">
        <authorList>
            <person name="Varghese N."/>
            <person name="Submissions S."/>
        </authorList>
    </citation>
    <scope>NUCLEOTIDE SEQUENCE [LARGE SCALE GENOMIC DNA]</scope>
    <source>
        <strain evidence="16">RKEM611</strain>
    </source>
</reference>
<dbReference type="GO" id="GO:0051301">
    <property type="term" value="P:cell division"/>
    <property type="evidence" value="ECO:0007669"/>
    <property type="project" value="UniProtKB-KW"/>
</dbReference>
<evidence type="ECO:0000259" key="13">
    <source>
        <dbReference type="Pfam" id="PF02875"/>
    </source>
</evidence>
<dbReference type="InterPro" id="IPR013221">
    <property type="entry name" value="Mur_ligase_cen"/>
</dbReference>
<evidence type="ECO:0000256" key="9">
    <source>
        <dbReference type="ARBA" id="ARBA00023316"/>
    </source>
</evidence>
<dbReference type="InterPro" id="IPR004101">
    <property type="entry name" value="Mur_ligase_C"/>
</dbReference>
<dbReference type="InterPro" id="IPR036565">
    <property type="entry name" value="Mur-like_cat_sf"/>
</dbReference>
<dbReference type="GO" id="GO:0047480">
    <property type="term" value="F:UDP-N-acetylmuramoyl-tripeptide-D-alanyl-D-alanine ligase activity"/>
    <property type="evidence" value="ECO:0007669"/>
    <property type="project" value="UniProtKB-UniRule"/>
</dbReference>
<dbReference type="NCBIfam" id="TIGR01143">
    <property type="entry name" value="murF"/>
    <property type="match status" value="1"/>
</dbReference>
<evidence type="ECO:0000256" key="7">
    <source>
        <dbReference type="ARBA" id="ARBA00022984"/>
    </source>
</evidence>
<dbReference type="Gene3D" id="3.40.1390.10">
    <property type="entry name" value="MurE/MurF, N-terminal domain"/>
    <property type="match status" value="1"/>
</dbReference>
<dbReference type="PANTHER" id="PTHR43024">
    <property type="entry name" value="UDP-N-ACETYLMURAMOYL-TRIPEPTIDE--D-ALANYL-D-ALANINE LIGASE"/>
    <property type="match status" value="1"/>
</dbReference>
<keyword evidence="9 10" id="KW-0961">Cell wall biogenesis/degradation</keyword>
<evidence type="ECO:0000256" key="6">
    <source>
        <dbReference type="ARBA" id="ARBA00022960"/>
    </source>
</evidence>
<dbReference type="EMBL" id="FWZT01000001">
    <property type="protein sequence ID" value="SME90988.1"/>
    <property type="molecule type" value="Genomic_DNA"/>
</dbReference>
<evidence type="ECO:0000256" key="3">
    <source>
        <dbReference type="ARBA" id="ARBA00022618"/>
    </source>
</evidence>
<evidence type="ECO:0000256" key="2">
    <source>
        <dbReference type="ARBA" id="ARBA00022598"/>
    </source>
</evidence>
<dbReference type="RefSeq" id="WP_132314471.1">
    <property type="nucleotide sequence ID" value="NZ_FWZT01000001.1"/>
</dbReference>
<keyword evidence="2 10" id="KW-0436">Ligase</keyword>
<dbReference type="InterPro" id="IPR051046">
    <property type="entry name" value="MurCDEF_CellWall_CoF430Synth"/>
</dbReference>
<keyword evidence="7 10" id="KW-0573">Peptidoglycan synthesis</keyword>
<dbReference type="HAMAP" id="MF_02019">
    <property type="entry name" value="MurF"/>
    <property type="match status" value="1"/>
</dbReference>
<dbReference type="SUPFAM" id="SSF63418">
    <property type="entry name" value="MurE/MurF N-terminal domain"/>
    <property type="match status" value="1"/>
</dbReference>
<dbReference type="Gene3D" id="3.40.1190.10">
    <property type="entry name" value="Mur-like, catalytic domain"/>
    <property type="match status" value="1"/>
</dbReference>
<dbReference type="InterPro" id="IPR036615">
    <property type="entry name" value="Mur_ligase_C_dom_sf"/>
</dbReference>
<keyword evidence="8 10" id="KW-0131">Cell cycle</keyword>
<dbReference type="OrthoDB" id="5288039at2"/>
<dbReference type="InterPro" id="IPR000713">
    <property type="entry name" value="Mur_ligase_N"/>
</dbReference>
<dbReference type="Proteomes" id="UP000192907">
    <property type="component" value="Unassembled WGS sequence"/>
</dbReference>
<dbReference type="GO" id="GO:0005737">
    <property type="term" value="C:cytoplasm"/>
    <property type="evidence" value="ECO:0007669"/>
    <property type="project" value="UniProtKB-SubCell"/>
</dbReference>
<feature type="domain" description="Mur ligase N-terminal catalytic" evidence="12">
    <location>
        <begin position="29"/>
        <end position="102"/>
    </location>
</feature>
<dbReference type="AlphaFoldDB" id="A0A1Y6B551"/>
<dbReference type="GO" id="GO:0009252">
    <property type="term" value="P:peptidoglycan biosynthetic process"/>
    <property type="evidence" value="ECO:0007669"/>
    <property type="project" value="UniProtKB-UniRule"/>
</dbReference>
<evidence type="ECO:0000259" key="12">
    <source>
        <dbReference type="Pfam" id="PF01225"/>
    </source>
</evidence>
<evidence type="ECO:0000256" key="1">
    <source>
        <dbReference type="ARBA" id="ARBA00022490"/>
    </source>
</evidence>
<dbReference type="GO" id="GO:0005524">
    <property type="term" value="F:ATP binding"/>
    <property type="evidence" value="ECO:0007669"/>
    <property type="project" value="UniProtKB-UniRule"/>
</dbReference>
<feature type="binding site" evidence="10">
    <location>
        <begin position="116"/>
        <end position="122"/>
    </location>
    <ligand>
        <name>ATP</name>
        <dbReference type="ChEBI" id="CHEBI:30616"/>
    </ligand>
</feature>
<comment type="subcellular location">
    <subcellularLocation>
        <location evidence="10 11">Cytoplasm</location>
    </subcellularLocation>
</comment>
<dbReference type="Pfam" id="PF08245">
    <property type="entry name" value="Mur_ligase_M"/>
    <property type="match status" value="1"/>
</dbReference>
<dbReference type="EC" id="6.3.2.10" evidence="10 11"/>
<dbReference type="InterPro" id="IPR005863">
    <property type="entry name" value="UDP-N-AcMur_synth"/>
</dbReference>
<comment type="function">
    <text evidence="10 11">Involved in cell wall formation. Catalyzes the final step in the synthesis of UDP-N-acetylmuramoyl-pentapeptide, the precursor of murein.</text>
</comment>
<evidence type="ECO:0000256" key="4">
    <source>
        <dbReference type="ARBA" id="ARBA00022741"/>
    </source>
</evidence>
<evidence type="ECO:0000313" key="16">
    <source>
        <dbReference type="Proteomes" id="UP000192907"/>
    </source>
</evidence>
<name>A0A1Y6B551_9BACT</name>
<feature type="domain" description="Mur ligase C-terminal" evidence="13">
    <location>
        <begin position="323"/>
        <end position="447"/>
    </location>
</feature>
<dbReference type="InterPro" id="IPR035911">
    <property type="entry name" value="MurE/MurF_N"/>
</dbReference>
<accession>A0A1Y6B551</accession>
<evidence type="ECO:0000256" key="5">
    <source>
        <dbReference type="ARBA" id="ARBA00022840"/>
    </source>
</evidence>
<dbReference type="STRING" id="1513793.SAMN06296036_101414"/>
<keyword evidence="3 10" id="KW-0132">Cell division</keyword>